<protein>
    <submittedName>
        <fullName evidence="3">Uncharacterized protein</fullName>
    </submittedName>
</protein>
<name>B6IWW8_RHOCS</name>
<keyword evidence="2" id="KW-1133">Transmembrane helix</keyword>
<feature type="transmembrane region" description="Helical" evidence="2">
    <location>
        <begin position="6"/>
        <end position="30"/>
    </location>
</feature>
<dbReference type="AlphaFoldDB" id="B6IWW8"/>
<feature type="compositionally biased region" description="Low complexity" evidence="1">
    <location>
        <begin position="193"/>
        <end position="210"/>
    </location>
</feature>
<dbReference type="STRING" id="414684.RC1_3434"/>
<gene>
    <name evidence="3" type="ordered locus">RC1_3434</name>
</gene>
<dbReference type="RefSeq" id="WP_012568570.1">
    <property type="nucleotide sequence ID" value="NC_011420.2"/>
</dbReference>
<accession>B6IWW8</accession>
<sequence>MLEQLAKAGAVLFSIAGLAYLAGLAVAYCVERLTLRRMKAEGVEERIQRVLKLISRFQHRRDQMLPMLVRLDDQVKSARRRHYMVNKRLADLAVSRSRLLRVLGEEEAFARAERPARRFIAHVINRHVQRAHLEQKAHPFLAPSWGRAQQVHAWAGSIGDAKVLIERVYPPSAGFAVIDISEPDGEAAALADPAAILQPADPPASASPASGVRAAGR</sequence>
<feature type="region of interest" description="Disordered" evidence="1">
    <location>
        <begin position="193"/>
        <end position="217"/>
    </location>
</feature>
<dbReference type="HOGENOM" id="CLU_1271458_0_0_5"/>
<evidence type="ECO:0000256" key="1">
    <source>
        <dbReference type="SAM" id="MobiDB-lite"/>
    </source>
</evidence>
<keyword evidence="2" id="KW-0812">Transmembrane</keyword>
<evidence type="ECO:0000313" key="3">
    <source>
        <dbReference type="EMBL" id="ACJ00792.1"/>
    </source>
</evidence>
<dbReference type="Proteomes" id="UP000001591">
    <property type="component" value="Chromosome"/>
</dbReference>
<keyword evidence="4" id="KW-1185">Reference proteome</keyword>
<evidence type="ECO:0000313" key="4">
    <source>
        <dbReference type="Proteomes" id="UP000001591"/>
    </source>
</evidence>
<keyword evidence="2" id="KW-0472">Membrane</keyword>
<evidence type="ECO:0000256" key="2">
    <source>
        <dbReference type="SAM" id="Phobius"/>
    </source>
</evidence>
<proteinExistence type="predicted"/>
<organism evidence="3 4">
    <name type="scientific">Rhodospirillum centenum (strain ATCC 51521 / SW)</name>
    <dbReference type="NCBI Taxonomy" id="414684"/>
    <lineage>
        <taxon>Bacteria</taxon>
        <taxon>Pseudomonadati</taxon>
        <taxon>Pseudomonadota</taxon>
        <taxon>Alphaproteobacteria</taxon>
        <taxon>Rhodospirillales</taxon>
        <taxon>Rhodospirillaceae</taxon>
        <taxon>Rhodospirillum</taxon>
    </lineage>
</organism>
<reference evidence="3 4" key="1">
    <citation type="journal article" date="2010" name="BMC Genomics">
        <title>Metabolic flexibility revealed in the genome of the cyst-forming alpha-1 proteobacterium Rhodospirillum centenum.</title>
        <authorList>
            <person name="Lu Y.K."/>
            <person name="Marden J."/>
            <person name="Han M."/>
            <person name="Swingley W.D."/>
            <person name="Mastrian S.D."/>
            <person name="Chowdhury S.R."/>
            <person name="Hao J."/>
            <person name="Helmy T."/>
            <person name="Kim S."/>
            <person name="Kurdoglu A.A."/>
            <person name="Matthies H.J."/>
            <person name="Rollo D."/>
            <person name="Stothard P."/>
            <person name="Blankenship R.E."/>
            <person name="Bauer C.E."/>
            <person name="Touchman J.W."/>
        </authorList>
    </citation>
    <scope>NUCLEOTIDE SEQUENCE [LARGE SCALE GENOMIC DNA]</scope>
    <source>
        <strain evidence="4">ATCC 51521 / SW</strain>
    </source>
</reference>
<dbReference type="OrthoDB" id="7358175at2"/>
<dbReference type="KEGG" id="rce:RC1_3434"/>
<dbReference type="EMBL" id="CP000613">
    <property type="protein sequence ID" value="ACJ00792.1"/>
    <property type="molecule type" value="Genomic_DNA"/>
</dbReference>